<accession>A0ABC8JIG1</accession>
<dbReference type="AlphaFoldDB" id="A0ABC8JIG1"/>
<keyword evidence="2" id="KW-1185">Reference proteome</keyword>
<reference evidence="1 2" key="1">
    <citation type="submission" date="2022-03" db="EMBL/GenBank/DDBJ databases">
        <authorList>
            <person name="Macdonald S."/>
            <person name="Ahmed S."/>
            <person name="Newling K."/>
        </authorList>
    </citation>
    <scope>NUCLEOTIDE SEQUENCE [LARGE SCALE GENOMIC DNA]</scope>
</reference>
<dbReference type="Proteomes" id="UP001642260">
    <property type="component" value="Unassembled WGS sequence"/>
</dbReference>
<organism evidence="1 2">
    <name type="scientific">Eruca vesicaria subsp. sativa</name>
    <name type="common">Garden rocket</name>
    <name type="synonym">Eruca sativa</name>
    <dbReference type="NCBI Taxonomy" id="29727"/>
    <lineage>
        <taxon>Eukaryota</taxon>
        <taxon>Viridiplantae</taxon>
        <taxon>Streptophyta</taxon>
        <taxon>Embryophyta</taxon>
        <taxon>Tracheophyta</taxon>
        <taxon>Spermatophyta</taxon>
        <taxon>Magnoliopsida</taxon>
        <taxon>eudicotyledons</taxon>
        <taxon>Gunneridae</taxon>
        <taxon>Pentapetalae</taxon>
        <taxon>rosids</taxon>
        <taxon>malvids</taxon>
        <taxon>Brassicales</taxon>
        <taxon>Brassicaceae</taxon>
        <taxon>Brassiceae</taxon>
        <taxon>Eruca</taxon>
    </lineage>
</organism>
<evidence type="ECO:0000313" key="2">
    <source>
        <dbReference type="Proteomes" id="UP001642260"/>
    </source>
</evidence>
<name>A0ABC8JIG1_ERUVS</name>
<proteinExistence type="predicted"/>
<sequence length="103" mass="12342">MVRRGNAMAEERWRRHRSTVVEVLPPGNLDGFRHRYDELHSYLRVRGLFRDPTIPRRGPEGQTETMLNPLWPRLELVMAGTSAETKMNKMDNRRFCLMFFFYK</sequence>
<evidence type="ECO:0000313" key="1">
    <source>
        <dbReference type="EMBL" id="CAH8329471.1"/>
    </source>
</evidence>
<dbReference type="EMBL" id="CAKOAT010110710">
    <property type="protein sequence ID" value="CAH8329471.1"/>
    <property type="molecule type" value="Genomic_DNA"/>
</dbReference>
<protein>
    <submittedName>
        <fullName evidence="1">Uncharacterized protein</fullName>
    </submittedName>
</protein>
<comment type="caution">
    <text evidence="1">The sequence shown here is derived from an EMBL/GenBank/DDBJ whole genome shotgun (WGS) entry which is preliminary data.</text>
</comment>
<gene>
    <name evidence="1" type="ORF">ERUC_LOCUS11613</name>
</gene>